<proteinExistence type="predicted"/>
<feature type="transmembrane region" description="Helical" evidence="1">
    <location>
        <begin position="137"/>
        <end position="160"/>
    </location>
</feature>
<organism evidence="2 3">
    <name type="scientific">Marinifilum caeruleilacunae</name>
    <dbReference type="NCBI Taxonomy" id="2499076"/>
    <lineage>
        <taxon>Bacteria</taxon>
        <taxon>Pseudomonadati</taxon>
        <taxon>Bacteroidota</taxon>
        <taxon>Bacteroidia</taxon>
        <taxon>Marinilabiliales</taxon>
        <taxon>Marinifilaceae</taxon>
    </lineage>
</organism>
<keyword evidence="1" id="KW-0812">Transmembrane</keyword>
<dbReference type="RefSeq" id="WP_171596301.1">
    <property type="nucleotide sequence ID" value="NZ_RZNH01000026.1"/>
</dbReference>
<feature type="transmembrane region" description="Helical" evidence="1">
    <location>
        <begin position="43"/>
        <end position="61"/>
    </location>
</feature>
<keyword evidence="1" id="KW-0472">Membrane</keyword>
<evidence type="ECO:0000313" key="2">
    <source>
        <dbReference type="EMBL" id="NOU61036.1"/>
    </source>
</evidence>
<keyword evidence="1" id="KW-1133">Transmembrane helix</keyword>
<protein>
    <recommendedName>
        <fullName evidence="4">Yip1 domain-containing protein</fullName>
    </recommendedName>
</protein>
<feature type="transmembrane region" description="Helical" evidence="1">
    <location>
        <begin position="166"/>
        <end position="186"/>
    </location>
</feature>
<feature type="transmembrane region" description="Helical" evidence="1">
    <location>
        <begin position="106"/>
        <end position="125"/>
    </location>
</feature>
<name>A0ABX1WYN5_9BACT</name>
<sequence>MEYNSKGVLNSLFRTRNLLLTPKREWERIAPESSTTKELFRNFAFPVIAICAIIAAGGTYIHTKEVWVSVAKFFVDFLALNLGLFCAAKLIVLLSPNFQLSIKAEVVFKLVIYSASVFCIFHGIAQLFSPFSFLNQICLLLELYFIRILWLGTSSILPIANNKRPGFTVMASLLILVLPLIFERLFSILFRFPLTI</sequence>
<comment type="caution">
    <text evidence="2">The sequence shown here is derived from an EMBL/GenBank/DDBJ whole genome shotgun (WGS) entry which is preliminary data.</text>
</comment>
<accession>A0ABX1WYN5</accession>
<gene>
    <name evidence="2" type="ORF">ELS83_14515</name>
</gene>
<dbReference type="Proteomes" id="UP000732105">
    <property type="component" value="Unassembled WGS sequence"/>
</dbReference>
<evidence type="ECO:0000313" key="3">
    <source>
        <dbReference type="Proteomes" id="UP000732105"/>
    </source>
</evidence>
<evidence type="ECO:0000256" key="1">
    <source>
        <dbReference type="SAM" id="Phobius"/>
    </source>
</evidence>
<reference evidence="2 3" key="1">
    <citation type="submission" date="2018-12" db="EMBL/GenBank/DDBJ databases">
        <title>Marinifilum JC070 sp. nov., a marine bacterium isolated from Yongle Blue Hole in the South China Sea.</title>
        <authorList>
            <person name="Fu T."/>
        </authorList>
    </citation>
    <scope>NUCLEOTIDE SEQUENCE [LARGE SCALE GENOMIC DNA]</scope>
    <source>
        <strain evidence="2 3">JC070</strain>
    </source>
</reference>
<feature type="transmembrane region" description="Helical" evidence="1">
    <location>
        <begin position="73"/>
        <end position="94"/>
    </location>
</feature>
<evidence type="ECO:0008006" key="4">
    <source>
        <dbReference type="Google" id="ProtNLM"/>
    </source>
</evidence>
<dbReference type="EMBL" id="RZNH01000026">
    <property type="protein sequence ID" value="NOU61036.1"/>
    <property type="molecule type" value="Genomic_DNA"/>
</dbReference>
<keyword evidence="3" id="KW-1185">Reference proteome</keyword>